<dbReference type="Pfam" id="PF13424">
    <property type="entry name" value="TPR_12"/>
    <property type="match status" value="3"/>
</dbReference>
<dbReference type="InterPro" id="IPR027417">
    <property type="entry name" value="P-loop_NTPase"/>
</dbReference>
<feature type="compositionally biased region" description="Gly residues" evidence="1">
    <location>
        <begin position="41"/>
        <end position="63"/>
    </location>
</feature>
<sequence length="777" mass="86297">MEPSGGTEMLQQTSMVALSQQLEGTILSPDHFRPLQLSITGGQGGSGGQGHPDGTGGPGGAGMGPTVNITAQQLTLSTFTSDQASQQSKIQAAQMSNHCPPPSRIFQGRRDILDKMQDFFTSSPRIQKIYLLHGLGGAGKTQIALKFIKDLSSRFSDIFFIDTSTIATIDAGLKNIAIVKEFGDSQQDGLQWLTSKVEEWIILFDNADDPSINLHDFIPECDHGNIIITSRNPALSLHAGSLSLVGDMEEADATALLLKSAGQKATVCTKQIAAEIVKTLYYLPLAIVQAGAFILRSRNLGSYLNLYMKNQTQLLSEKPAQSYDHYAWTVYTTWEMSFDQLSPLAAMFLQHCSFLHFNGISEEIFRYASKYQFCSDGPSKEELQGGVEFLSHFLGSTGEWDSFQFTIAMNEVQAYSLISFDEETKLFSIHPLVHAWGQSTISDPRKYMHTMQVILGMAISERQEWDGALPSLVLCPHIELAVKSDMYLAPVFASHYAWVFREAGKYKQGARMLEAVLEEYKQILGENHPETVSTMSSLGNTYLELGDYQNAKDLQVIVLEGDKQVLGEDHPYTLLAIGNLGTTYQHLGDYQNAKDLQVGVLDKRKQILGEDHPDTIGAMSNLGSTYRQLGEYHNAKDLQITVLEKRKQILGEDHPDTLCAMGNLGITYQQLGDYQSAKGLEITVLEKRKQILGRDHPETLRAMEDLGSTYQCLEEYQNAKHLQVTVLDKRKQILGEDHPDTIWAMGNLGSIYRYLGDYQNAKDLQVTVLKRRKADSG</sequence>
<accession>A0A8H6XGI9</accession>
<organism evidence="2 3">
    <name type="scientific">Mycena sanguinolenta</name>
    <dbReference type="NCBI Taxonomy" id="230812"/>
    <lineage>
        <taxon>Eukaryota</taxon>
        <taxon>Fungi</taxon>
        <taxon>Dikarya</taxon>
        <taxon>Basidiomycota</taxon>
        <taxon>Agaricomycotina</taxon>
        <taxon>Agaricomycetes</taxon>
        <taxon>Agaricomycetidae</taxon>
        <taxon>Agaricales</taxon>
        <taxon>Marasmiineae</taxon>
        <taxon>Mycenaceae</taxon>
        <taxon>Mycena</taxon>
    </lineage>
</organism>
<dbReference type="EMBL" id="JACAZH010000028">
    <property type="protein sequence ID" value="KAF7341073.1"/>
    <property type="molecule type" value="Genomic_DNA"/>
</dbReference>
<dbReference type="Gene3D" id="3.40.50.300">
    <property type="entry name" value="P-loop containing nucleotide triphosphate hydrolases"/>
    <property type="match status" value="1"/>
</dbReference>
<dbReference type="InterPro" id="IPR011990">
    <property type="entry name" value="TPR-like_helical_dom_sf"/>
</dbReference>
<proteinExistence type="predicted"/>
<dbReference type="PANTHER" id="PTHR46082:SF6">
    <property type="entry name" value="AAA+ ATPASE DOMAIN-CONTAINING PROTEIN-RELATED"/>
    <property type="match status" value="1"/>
</dbReference>
<dbReference type="InterPro" id="IPR053137">
    <property type="entry name" value="NLR-like"/>
</dbReference>
<dbReference type="SUPFAM" id="SSF48452">
    <property type="entry name" value="TPR-like"/>
    <property type="match status" value="3"/>
</dbReference>
<protein>
    <submittedName>
        <fullName evidence="2">TPR-like protein</fullName>
    </submittedName>
</protein>
<dbReference type="Pfam" id="PF13374">
    <property type="entry name" value="TPR_10"/>
    <property type="match status" value="1"/>
</dbReference>
<evidence type="ECO:0000313" key="2">
    <source>
        <dbReference type="EMBL" id="KAF7341073.1"/>
    </source>
</evidence>
<evidence type="ECO:0000313" key="3">
    <source>
        <dbReference type="Proteomes" id="UP000623467"/>
    </source>
</evidence>
<dbReference type="AlphaFoldDB" id="A0A8H6XGI9"/>
<gene>
    <name evidence="2" type="ORF">MSAN_02093400</name>
</gene>
<dbReference type="OrthoDB" id="1658288at2759"/>
<dbReference type="PANTHER" id="PTHR46082">
    <property type="entry name" value="ATP/GTP-BINDING PROTEIN-RELATED"/>
    <property type="match status" value="1"/>
</dbReference>
<feature type="region of interest" description="Disordered" evidence="1">
    <location>
        <begin position="35"/>
        <end position="66"/>
    </location>
</feature>
<evidence type="ECO:0000256" key="1">
    <source>
        <dbReference type="SAM" id="MobiDB-lite"/>
    </source>
</evidence>
<reference evidence="2" key="1">
    <citation type="submission" date="2020-05" db="EMBL/GenBank/DDBJ databases">
        <title>Mycena genomes resolve the evolution of fungal bioluminescence.</title>
        <authorList>
            <person name="Tsai I.J."/>
        </authorList>
    </citation>
    <scope>NUCLEOTIDE SEQUENCE</scope>
    <source>
        <strain evidence="2">160909Yilan</strain>
    </source>
</reference>
<keyword evidence="3" id="KW-1185">Reference proteome</keyword>
<dbReference type="Proteomes" id="UP000623467">
    <property type="component" value="Unassembled WGS sequence"/>
</dbReference>
<comment type="caution">
    <text evidence="2">The sequence shown here is derived from an EMBL/GenBank/DDBJ whole genome shotgun (WGS) entry which is preliminary data.</text>
</comment>
<dbReference type="SUPFAM" id="SSF52540">
    <property type="entry name" value="P-loop containing nucleoside triphosphate hydrolases"/>
    <property type="match status" value="1"/>
</dbReference>
<dbReference type="Gene3D" id="1.25.40.10">
    <property type="entry name" value="Tetratricopeptide repeat domain"/>
    <property type="match status" value="2"/>
</dbReference>
<name>A0A8H6XGI9_9AGAR</name>